<dbReference type="AlphaFoldDB" id="A0A166N474"/>
<dbReference type="VEuPathDB" id="FungiDB:AAP_05531"/>
<dbReference type="SUPFAM" id="SSF54695">
    <property type="entry name" value="POZ domain"/>
    <property type="match status" value="1"/>
</dbReference>
<evidence type="ECO:0000259" key="1">
    <source>
        <dbReference type="PROSITE" id="PS50097"/>
    </source>
</evidence>
<evidence type="ECO:0000313" key="2">
    <source>
        <dbReference type="EMBL" id="KZZ87620.1"/>
    </source>
</evidence>
<dbReference type="OrthoDB" id="6359816at2759"/>
<organism evidence="2 3">
    <name type="scientific">Ascosphaera apis ARSEF 7405</name>
    <dbReference type="NCBI Taxonomy" id="392613"/>
    <lineage>
        <taxon>Eukaryota</taxon>
        <taxon>Fungi</taxon>
        <taxon>Dikarya</taxon>
        <taxon>Ascomycota</taxon>
        <taxon>Pezizomycotina</taxon>
        <taxon>Eurotiomycetes</taxon>
        <taxon>Eurotiomycetidae</taxon>
        <taxon>Onygenales</taxon>
        <taxon>Ascosphaeraceae</taxon>
        <taxon>Ascosphaera</taxon>
    </lineage>
</organism>
<dbReference type="Gene3D" id="3.30.710.10">
    <property type="entry name" value="Potassium Channel Kv1.1, Chain A"/>
    <property type="match status" value="1"/>
</dbReference>
<dbReference type="Proteomes" id="UP000242877">
    <property type="component" value="Unassembled WGS sequence"/>
</dbReference>
<dbReference type="EMBL" id="AZGZ01000032">
    <property type="protein sequence ID" value="KZZ87620.1"/>
    <property type="molecule type" value="Genomic_DNA"/>
</dbReference>
<dbReference type="Pfam" id="PF00651">
    <property type="entry name" value="BTB"/>
    <property type="match status" value="1"/>
</dbReference>
<gene>
    <name evidence="2" type="ORF">AAP_05531</name>
</gene>
<comment type="caution">
    <text evidence="2">The sequence shown here is derived from an EMBL/GenBank/DDBJ whole genome shotgun (WGS) entry which is preliminary data.</text>
</comment>
<evidence type="ECO:0000313" key="3">
    <source>
        <dbReference type="Proteomes" id="UP000242877"/>
    </source>
</evidence>
<dbReference type="InterPro" id="IPR000210">
    <property type="entry name" value="BTB/POZ_dom"/>
</dbReference>
<reference evidence="2 3" key="1">
    <citation type="journal article" date="2016" name="Genome Biol. Evol.">
        <title>Divergent and convergent evolution of fungal pathogenicity.</title>
        <authorList>
            <person name="Shang Y."/>
            <person name="Xiao G."/>
            <person name="Zheng P."/>
            <person name="Cen K."/>
            <person name="Zhan S."/>
            <person name="Wang C."/>
        </authorList>
    </citation>
    <scope>NUCLEOTIDE SEQUENCE [LARGE SCALE GENOMIC DNA]</scope>
    <source>
        <strain evidence="2 3">ARSEF 7405</strain>
    </source>
</reference>
<feature type="domain" description="BTB" evidence="1">
    <location>
        <begin position="32"/>
        <end position="97"/>
    </location>
</feature>
<keyword evidence="3" id="KW-1185">Reference proteome</keyword>
<proteinExistence type="predicted"/>
<dbReference type="PROSITE" id="PS50097">
    <property type="entry name" value="BTB"/>
    <property type="match status" value="1"/>
</dbReference>
<sequence length="290" mass="33797">MQANRRLTPYELLWEEALEPLDGFHVPEDAVCDVIMRCGGIDFDVHSEVLAASSPVFNEVIAEYNRQGRSRPSERVIELGGCDCESMRRMISSMYNGAYEPFGPVSTFFIDSKTRREKIKSPKPATSEHVIHARVALLAHAYKMETLKRKANLHILLYFMDLKNHKFFCNYLNHLKKARLLNTLADSWLLYVALYAPELTSLRQYPLNYIAAEYGDQIEQAELDFTLATPESQARYREADERGTSRLRDCLDDRRLKRPTYDSYRVPSRRRQSLSRFDRWKECLYSFALT</sequence>
<dbReference type="CDD" id="cd18186">
    <property type="entry name" value="BTB_POZ_ZBTB_KLHL-like"/>
    <property type="match status" value="1"/>
</dbReference>
<accession>A0A166N474</accession>
<protein>
    <submittedName>
        <fullName evidence="2">BTB/POZ fold protein</fullName>
    </submittedName>
</protein>
<dbReference type="InterPro" id="IPR011333">
    <property type="entry name" value="SKP1/BTB/POZ_sf"/>
</dbReference>
<name>A0A166N474_9EURO</name>